<accession>A0A2K2AF60</accession>
<dbReference type="EMBL" id="CM009294">
    <property type="protein sequence ID" value="PNT36170.1"/>
    <property type="molecule type" value="Genomic_DNA"/>
</dbReference>
<gene>
    <name evidence="1" type="ORF">POPTR_005G111500</name>
</gene>
<name>A0A2K2AF60_POPTR</name>
<evidence type="ECO:0000313" key="1">
    <source>
        <dbReference type="EMBL" id="PNT36170.1"/>
    </source>
</evidence>
<proteinExistence type="predicted"/>
<protein>
    <submittedName>
        <fullName evidence="1">Uncharacterized protein</fullName>
    </submittedName>
</protein>
<keyword evidence="2" id="KW-1185">Reference proteome</keyword>
<dbReference type="AlphaFoldDB" id="A0A2K2AF60"/>
<organism evidence="1 2">
    <name type="scientific">Populus trichocarpa</name>
    <name type="common">Western balsam poplar</name>
    <name type="synonym">Populus balsamifera subsp. trichocarpa</name>
    <dbReference type="NCBI Taxonomy" id="3694"/>
    <lineage>
        <taxon>Eukaryota</taxon>
        <taxon>Viridiplantae</taxon>
        <taxon>Streptophyta</taxon>
        <taxon>Embryophyta</taxon>
        <taxon>Tracheophyta</taxon>
        <taxon>Spermatophyta</taxon>
        <taxon>Magnoliopsida</taxon>
        <taxon>eudicotyledons</taxon>
        <taxon>Gunneridae</taxon>
        <taxon>Pentapetalae</taxon>
        <taxon>rosids</taxon>
        <taxon>fabids</taxon>
        <taxon>Malpighiales</taxon>
        <taxon>Salicaceae</taxon>
        <taxon>Saliceae</taxon>
        <taxon>Populus</taxon>
    </lineage>
</organism>
<reference evidence="1 2" key="1">
    <citation type="journal article" date="2006" name="Science">
        <title>The genome of black cottonwood, Populus trichocarpa (Torr. &amp; Gray).</title>
        <authorList>
            <person name="Tuskan G.A."/>
            <person name="Difazio S."/>
            <person name="Jansson S."/>
            <person name="Bohlmann J."/>
            <person name="Grigoriev I."/>
            <person name="Hellsten U."/>
            <person name="Putnam N."/>
            <person name="Ralph S."/>
            <person name="Rombauts S."/>
            <person name="Salamov A."/>
            <person name="Schein J."/>
            <person name="Sterck L."/>
            <person name="Aerts A."/>
            <person name="Bhalerao R.R."/>
            <person name="Bhalerao R.P."/>
            <person name="Blaudez D."/>
            <person name="Boerjan W."/>
            <person name="Brun A."/>
            <person name="Brunner A."/>
            <person name="Busov V."/>
            <person name="Campbell M."/>
            <person name="Carlson J."/>
            <person name="Chalot M."/>
            <person name="Chapman J."/>
            <person name="Chen G.L."/>
            <person name="Cooper D."/>
            <person name="Coutinho P.M."/>
            <person name="Couturier J."/>
            <person name="Covert S."/>
            <person name="Cronk Q."/>
            <person name="Cunningham R."/>
            <person name="Davis J."/>
            <person name="Degroeve S."/>
            <person name="Dejardin A."/>
            <person name="Depamphilis C."/>
            <person name="Detter J."/>
            <person name="Dirks B."/>
            <person name="Dubchak I."/>
            <person name="Duplessis S."/>
            <person name="Ehlting J."/>
            <person name="Ellis B."/>
            <person name="Gendler K."/>
            <person name="Goodstein D."/>
            <person name="Gribskov M."/>
            <person name="Grimwood J."/>
            <person name="Groover A."/>
            <person name="Gunter L."/>
            <person name="Hamberger B."/>
            <person name="Heinze B."/>
            <person name="Helariutta Y."/>
            <person name="Henrissat B."/>
            <person name="Holligan D."/>
            <person name="Holt R."/>
            <person name="Huang W."/>
            <person name="Islam-Faridi N."/>
            <person name="Jones S."/>
            <person name="Jones-Rhoades M."/>
            <person name="Jorgensen R."/>
            <person name="Joshi C."/>
            <person name="Kangasjarvi J."/>
            <person name="Karlsson J."/>
            <person name="Kelleher C."/>
            <person name="Kirkpatrick R."/>
            <person name="Kirst M."/>
            <person name="Kohler A."/>
            <person name="Kalluri U."/>
            <person name="Larimer F."/>
            <person name="Leebens-Mack J."/>
            <person name="Leple J.C."/>
            <person name="Locascio P."/>
            <person name="Lou Y."/>
            <person name="Lucas S."/>
            <person name="Martin F."/>
            <person name="Montanini B."/>
            <person name="Napoli C."/>
            <person name="Nelson D.R."/>
            <person name="Nelson C."/>
            <person name="Nieminen K."/>
            <person name="Nilsson O."/>
            <person name="Pereda V."/>
            <person name="Peter G."/>
            <person name="Philippe R."/>
            <person name="Pilate G."/>
            <person name="Poliakov A."/>
            <person name="Razumovskaya J."/>
            <person name="Richardson P."/>
            <person name="Rinaldi C."/>
            <person name="Ritland K."/>
            <person name="Rouze P."/>
            <person name="Ryaboy D."/>
            <person name="Schmutz J."/>
            <person name="Schrader J."/>
            <person name="Segerman B."/>
            <person name="Shin H."/>
            <person name="Siddiqui A."/>
            <person name="Sterky F."/>
            <person name="Terry A."/>
            <person name="Tsai C.J."/>
            <person name="Uberbacher E."/>
            <person name="Unneberg P."/>
            <person name="Vahala J."/>
            <person name="Wall K."/>
            <person name="Wessler S."/>
            <person name="Yang G."/>
            <person name="Yin T."/>
            <person name="Douglas C."/>
            <person name="Marra M."/>
            <person name="Sandberg G."/>
            <person name="Van de Peer Y."/>
            <person name="Rokhsar D."/>
        </authorList>
    </citation>
    <scope>NUCLEOTIDE SEQUENCE [LARGE SCALE GENOMIC DNA]</scope>
    <source>
        <strain evidence="2">cv. Nisqually</strain>
    </source>
</reference>
<dbReference type="InParanoid" id="A0A2K2AF60"/>
<dbReference type="Proteomes" id="UP000006729">
    <property type="component" value="Chromosome 5"/>
</dbReference>
<sequence>MKTNNNRRREVIFLCCFLICQDQDLLSAYGEMLPILTASSQSIKACHSSSSQATVLLQVRKPFILAVHVHFNGSITRGRLDNNRHYTVSENVQNMELCLLCCFIIQVNFGTVACIWV</sequence>
<evidence type="ECO:0000313" key="2">
    <source>
        <dbReference type="Proteomes" id="UP000006729"/>
    </source>
</evidence>